<comment type="caution">
    <text evidence="9">The sequence shown here is derived from an EMBL/GenBank/DDBJ whole genome shotgun (WGS) entry which is preliminary data.</text>
</comment>
<reference evidence="9 10" key="1">
    <citation type="submission" date="2024-02" db="EMBL/GenBank/DDBJ databases">
        <title>The Genome Sequence of Enterococcus sp. DIV0159.</title>
        <authorList>
            <person name="Earl A."/>
            <person name="Manson A."/>
            <person name="Gilmore M."/>
            <person name="Sanders J."/>
            <person name="Shea T."/>
            <person name="Howe W."/>
            <person name="Livny J."/>
            <person name="Cuomo C."/>
            <person name="Neafsey D."/>
            <person name="Birren B."/>
        </authorList>
    </citation>
    <scope>NUCLEOTIDE SEQUENCE [LARGE SCALE GENOMIC DNA]</scope>
    <source>
        <strain evidence="9 10">665A</strain>
    </source>
</reference>
<keyword evidence="2" id="KW-0813">Transport</keyword>
<evidence type="ECO:0000256" key="6">
    <source>
        <dbReference type="ARBA" id="ARBA00022683"/>
    </source>
</evidence>
<feature type="domain" description="PTS EIIB type-4" evidence="8">
    <location>
        <begin position="1"/>
        <end position="154"/>
    </location>
</feature>
<evidence type="ECO:0000256" key="3">
    <source>
        <dbReference type="ARBA" id="ARBA00022490"/>
    </source>
</evidence>
<evidence type="ECO:0000256" key="1">
    <source>
        <dbReference type="ARBA" id="ARBA00004496"/>
    </source>
</evidence>
<keyword evidence="6" id="KW-0598">Phosphotransferase system</keyword>
<name>A0ABV0ELU8_9ENTE</name>
<proteinExistence type="predicted"/>
<dbReference type="RefSeq" id="WP_207700795.1">
    <property type="nucleotide sequence ID" value="NZ_JAFREL020000001.1"/>
</dbReference>
<organism evidence="9 10">
    <name type="scientific">Candidatus Enterococcus ferrettii</name>
    <dbReference type="NCBI Taxonomy" id="2815324"/>
    <lineage>
        <taxon>Bacteria</taxon>
        <taxon>Bacillati</taxon>
        <taxon>Bacillota</taxon>
        <taxon>Bacilli</taxon>
        <taxon>Lactobacillales</taxon>
        <taxon>Enterococcaceae</taxon>
        <taxon>Enterococcus</taxon>
    </lineage>
</organism>
<keyword evidence="4" id="KW-0762">Sugar transport</keyword>
<keyword evidence="10" id="KW-1185">Reference proteome</keyword>
<evidence type="ECO:0000256" key="4">
    <source>
        <dbReference type="ARBA" id="ARBA00022597"/>
    </source>
</evidence>
<evidence type="ECO:0000256" key="7">
    <source>
        <dbReference type="ARBA" id="ARBA00022777"/>
    </source>
</evidence>
<dbReference type="InterPro" id="IPR036667">
    <property type="entry name" value="PTS_IIB_sorbose-sp_sf"/>
</dbReference>
<dbReference type="Gene3D" id="3.40.35.10">
    <property type="entry name" value="Phosphotransferase system, sorbose subfamily IIB component"/>
    <property type="match status" value="1"/>
</dbReference>
<keyword evidence="3" id="KW-0963">Cytoplasm</keyword>
<dbReference type="Proteomes" id="UP000664357">
    <property type="component" value="Unassembled WGS sequence"/>
</dbReference>
<dbReference type="PROSITE" id="PS51101">
    <property type="entry name" value="PTS_EIIB_TYPE_4"/>
    <property type="match status" value="1"/>
</dbReference>
<sequence>MSIQLVRIDDRLIHGQVVTGWVNEYGIEQIIIVNDKLVNDSVQKSVLMMTAPANVKVHVFGVGQFNSIVKKNPIKKKSMLLFSNPIDVHDVHQNGLSLESVNVGGIRYNEERNNRLSKAVSVTDQEKAALDAMIADGVDVFIQMVPKDKKETLS</sequence>
<accession>A0ABV0ELU8</accession>
<evidence type="ECO:0000313" key="9">
    <source>
        <dbReference type="EMBL" id="MEO1768688.1"/>
    </source>
</evidence>
<gene>
    <name evidence="9" type="ORF">JZO67_000627</name>
</gene>
<keyword evidence="5" id="KW-0808">Transferase</keyword>
<evidence type="ECO:0000256" key="2">
    <source>
        <dbReference type="ARBA" id="ARBA00022448"/>
    </source>
</evidence>
<dbReference type="InterPro" id="IPR004720">
    <property type="entry name" value="PTS_IIB_sorbose-sp"/>
</dbReference>
<dbReference type="EMBL" id="JAFREL020000001">
    <property type="protein sequence ID" value="MEO1768688.1"/>
    <property type="molecule type" value="Genomic_DNA"/>
</dbReference>
<comment type="subcellular location">
    <subcellularLocation>
        <location evidence="1">Cytoplasm</location>
    </subcellularLocation>
</comment>
<evidence type="ECO:0000259" key="8">
    <source>
        <dbReference type="PROSITE" id="PS51101"/>
    </source>
</evidence>
<dbReference type="SUPFAM" id="SSF52728">
    <property type="entry name" value="PTS IIb component"/>
    <property type="match status" value="1"/>
</dbReference>
<keyword evidence="7" id="KW-0418">Kinase</keyword>
<evidence type="ECO:0000313" key="10">
    <source>
        <dbReference type="Proteomes" id="UP000664357"/>
    </source>
</evidence>
<dbReference type="Pfam" id="PF03830">
    <property type="entry name" value="PTSIIB_sorb"/>
    <property type="match status" value="1"/>
</dbReference>
<protein>
    <submittedName>
        <fullName evidence="9">PTS system, mannose-specific IIB component</fullName>
    </submittedName>
</protein>
<evidence type="ECO:0000256" key="5">
    <source>
        <dbReference type="ARBA" id="ARBA00022679"/>
    </source>
</evidence>